<dbReference type="EMBL" id="MW018138">
    <property type="protein sequence ID" value="QPB44197.1"/>
    <property type="molecule type" value="Genomic_DNA"/>
</dbReference>
<sequence length="88" mass="9462">MAKRRVFRSSVAPPALAGTKLYPFVLTVYGLNGNIYTNRGFCNGLRGSGQFDGGCPDITGCHPCSLTCYGPGTTIYNDVGTIEFFELD</sequence>
<keyword evidence="2" id="KW-1185">Reference proteome</keyword>
<organism evidence="1 2">
    <name type="scientific">Medusavirus stheno T3</name>
    <dbReference type="NCBI Taxonomy" id="3069717"/>
    <lineage>
        <taxon>Viruses</taxon>
        <taxon>Varidnaviria</taxon>
        <taxon>Bamfordvirae</taxon>
        <taxon>Nucleocytoviricota</taxon>
        <taxon>Megaviricetes</taxon>
        <taxon>Mamonoviridae</taxon>
        <taxon>Medusavirus</taxon>
        <taxon>Medusavirus sthenus</taxon>
    </lineage>
</organism>
<proteinExistence type="predicted"/>
<name>A0A7S8BEF4_9VIRU</name>
<evidence type="ECO:0000313" key="1">
    <source>
        <dbReference type="EMBL" id="QPB44197.1"/>
    </source>
</evidence>
<dbReference type="Proteomes" id="UP001162098">
    <property type="component" value="Segment"/>
</dbReference>
<accession>A0A7S8BEF4</accession>
<evidence type="ECO:0000313" key="2">
    <source>
        <dbReference type="Proteomes" id="UP001162098"/>
    </source>
</evidence>
<reference evidence="1 2" key="1">
    <citation type="submission" date="2020-09" db="EMBL/GenBank/DDBJ databases">
        <authorList>
            <person name="Zhang R."/>
            <person name="Garcia K."/>
            <person name="Ogata H."/>
        </authorList>
    </citation>
    <scope>NUCLEOTIDE SEQUENCE [LARGE SCALE GENOMIC DNA]</scope>
    <source>
        <strain evidence="2">stheno</strain>
    </source>
</reference>
<protein>
    <submittedName>
        <fullName evidence="1">Uncharacterized protein</fullName>
    </submittedName>
</protein>
<dbReference type="KEGG" id="vg:80543393"/>